<reference evidence="2" key="1">
    <citation type="submission" date="2023-03" db="UniProtKB">
        <authorList>
            <consortium name="EnsemblPlants"/>
        </authorList>
    </citation>
    <scope>IDENTIFICATION</scope>
</reference>
<evidence type="ECO:0000256" key="1">
    <source>
        <dbReference type="SAM" id="Coils"/>
    </source>
</evidence>
<dbReference type="AlphaFoldDB" id="A0A9I9E7E3"/>
<dbReference type="Gramene" id="MELO3C029832.2.1">
    <property type="protein sequence ID" value="MELO3C029832.2.1"/>
    <property type="gene ID" value="MELO3C029832.2"/>
</dbReference>
<feature type="coiled-coil region" evidence="1">
    <location>
        <begin position="4"/>
        <end position="31"/>
    </location>
</feature>
<evidence type="ECO:0000313" key="2">
    <source>
        <dbReference type="EnsemblPlants" id="MELO3C029832.2.1"/>
    </source>
</evidence>
<organism evidence="2">
    <name type="scientific">Cucumis melo</name>
    <name type="common">Muskmelon</name>
    <dbReference type="NCBI Taxonomy" id="3656"/>
    <lineage>
        <taxon>Eukaryota</taxon>
        <taxon>Viridiplantae</taxon>
        <taxon>Streptophyta</taxon>
        <taxon>Embryophyta</taxon>
        <taxon>Tracheophyta</taxon>
        <taxon>Spermatophyta</taxon>
        <taxon>Magnoliopsida</taxon>
        <taxon>eudicotyledons</taxon>
        <taxon>Gunneridae</taxon>
        <taxon>Pentapetalae</taxon>
        <taxon>rosids</taxon>
        <taxon>fabids</taxon>
        <taxon>Cucurbitales</taxon>
        <taxon>Cucurbitaceae</taxon>
        <taxon>Benincaseae</taxon>
        <taxon>Cucumis</taxon>
    </lineage>
</organism>
<name>A0A9I9E7E3_CUCME</name>
<dbReference type="EnsemblPlants" id="MELO3C029832.2.1">
    <property type="protein sequence ID" value="MELO3C029832.2.1"/>
    <property type="gene ID" value="MELO3C029832.2"/>
</dbReference>
<sequence>MLIVIRMQKIAQEQNEKIEKVNRERKFHQVNSILVIHTTIIE</sequence>
<proteinExistence type="predicted"/>
<protein>
    <submittedName>
        <fullName evidence="2">Uncharacterized protein</fullName>
    </submittedName>
</protein>
<accession>A0A9I9E7E3</accession>
<keyword evidence="1" id="KW-0175">Coiled coil</keyword>